<keyword evidence="3" id="KW-1185">Reference proteome</keyword>
<dbReference type="Gramene" id="KGN65238">
    <property type="protein sequence ID" value="KGN65238"/>
    <property type="gene ID" value="Csa_1G268320"/>
</dbReference>
<reference evidence="2 3" key="1">
    <citation type="journal article" date="2009" name="Nat. Genet.">
        <title>The genome of the cucumber, Cucumis sativus L.</title>
        <authorList>
            <person name="Huang S."/>
            <person name="Li R."/>
            <person name="Zhang Z."/>
            <person name="Li L."/>
            <person name="Gu X."/>
            <person name="Fan W."/>
            <person name="Lucas W.J."/>
            <person name="Wang X."/>
            <person name="Xie B."/>
            <person name="Ni P."/>
            <person name="Ren Y."/>
            <person name="Zhu H."/>
            <person name="Li J."/>
            <person name="Lin K."/>
            <person name="Jin W."/>
            <person name="Fei Z."/>
            <person name="Li G."/>
            <person name="Staub J."/>
            <person name="Kilian A."/>
            <person name="van der Vossen E.A."/>
            <person name="Wu Y."/>
            <person name="Guo J."/>
            <person name="He J."/>
            <person name="Jia Z."/>
            <person name="Ren Y."/>
            <person name="Tian G."/>
            <person name="Lu Y."/>
            <person name="Ruan J."/>
            <person name="Qian W."/>
            <person name="Wang M."/>
            <person name="Huang Q."/>
            <person name="Li B."/>
            <person name="Xuan Z."/>
            <person name="Cao J."/>
            <person name="Asan"/>
            <person name="Wu Z."/>
            <person name="Zhang J."/>
            <person name="Cai Q."/>
            <person name="Bai Y."/>
            <person name="Zhao B."/>
            <person name="Han Y."/>
            <person name="Li Y."/>
            <person name="Li X."/>
            <person name="Wang S."/>
            <person name="Shi Q."/>
            <person name="Liu S."/>
            <person name="Cho W.K."/>
            <person name="Kim J.Y."/>
            <person name="Xu Y."/>
            <person name="Heller-Uszynska K."/>
            <person name="Miao H."/>
            <person name="Cheng Z."/>
            <person name="Zhang S."/>
            <person name="Wu J."/>
            <person name="Yang Y."/>
            <person name="Kang H."/>
            <person name="Li M."/>
            <person name="Liang H."/>
            <person name="Ren X."/>
            <person name="Shi Z."/>
            <person name="Wen M."/>
            <person name="Jian M."/>
            <person name="Yang H."/>
            <person name="Zhang G."/>
            <person name="Yang Z."/>
            <person name="Chen R."/>
            <person name="Liu S."/>
            <person name="Li J."/>
            <person name="Ma L."/>
            <person name="Liu H."/>
            <person name="Zhou Y."/>
            <person name="Zhao J."/>
            <person name="Fang X."/>
            <person name="Li G."/>
            <person name="Fang L."/>
            <person name="Li Y."/>
            <person name="Liu D."/>
            <person name="Zheng H."/>
            <person name="Zhang Y."/>
            <person name="Qin N."/>
            <person name="Li Z."/>
            <person name="Yang G."/>
            <person name="Yang S."/>
            <person name="Bolund L."/>
            <person name="Kristiansen K."/>
            <person name="Zheng H."/>
            <person name="Li S."/>
            <person name="Zhang X."/>
            <person name="Yang H."/>
            <person name="Wang J."/>
            <person name="Sun R."/>
            <person name="Zhang B."/>
            <person name="Jiang S."/>
            <person name="Wang J."/>
            <person name="Du Y."/>
            <person name="Li S."/>
        </authorList>
    </citation>
    <scope>NUCLEOTIDE SEQUENCE [LARGE SCALE GENOMIC DNA]</scope>
    <source>
        <strain evidence="3">cv. 9930</strain>
    </source>
</reference>
<dbReference type="AlphaFoldDB" id="A0A0A0LTW6"/>
<dbReference type="Proteomes" id="UP000029981">
    <property type="component" value="Chromosome 1"/>
</dbReference>
<evidence type="ECO:0000313" key="2">
    <source>
        <dbReference type="EMBL" id="KGN65238.1"/>
    </source>
</evidence>
<reference evidence="2 3" key="4">
    <citation type="journal article" date="2011" name="BMC Genomics">
        <title>RNA-Seq improves annotation of protein-coding genes in the cucumber genome.</title>
        <authorList>
            <person name="Li Z."/>
            <person name="Zhang Z."/>
            <person name="Yan P."/>
            <person name="Huang S."/>
            <person name="Fei Z."/>
            <person name="Lin K."/>
        </authorList>
    </citation>
    <scope>NUCLEOTIDE SEQUENCE [LARGE SCALE GENOMIC DNA]</scope>
    <source>
        <strain evidence="3">cv. 9930</strain>
    </source>
</reference>
<sequence length="83" mass="9658">MAIQYPRGKAKPDCTANAPRKRSQRERRQSSRRAWVRRRNKGRVDNFPTIVGVKGGSFKNFGQIFSRLRIVVSEMIWLPISEL</sequence>
<organism evidence="2 3">
    <name type="scientific">Cucumis sativus</name>
    <name type="common">Cucumber</name>
    <dbReference type="NCBI Taxonomy" id="3659"/>
    <lineage>
        <taxon>Eukaryota</taxon>
        <taxon>Viridiplantae</taxon>
        <taxon>Streptophyta</taxon>
        <taxon>Embryophyta</taxon>
        <taxon>Tracheophyta</taxon>
        <taxon>Spermatophyta</taxon>
        <taxon>Magnoliopsida</taxon>
        <taxon>eudicotyledons</taxon>
        <taxon>Gunneridae</taxon>
        <taxon>Pentapetalae</taxon>
        <taxon>rosids</taxon>
        <taxon>fabids</taxon>
        <taxon>Cucurbitales</taxon>
        <taxon>Cucurbitaceae</taxon>
        <taxon>Benincaseae</taxon>
        <taxon>Cucumis</taxon>
    </lineage>
</organism>
<protein>
    <submittedName>
        <fullName evidence="2">Uncharacterized protein</fullName>
    </submittedName>
</protein>
<feature type="compositionally biased region" description="Basic residues" evidence="1">
    <location>
        <begin position="19"/>
        <end position="39"/>
    </location>
</feature>
<gene>
    <name evidence="2" type="ORF">Csa_1G268320</name>
</gene>
<evidence type="ECO:0000313" key="3">
    <source>
        <dbReference type="Proteomes" id="UP000029981"/>
    </source>
</evidence>
<dbReference type="EMBL" id="CM002922">
    <property type="protein sequence ID" value="KGN65238.1"/>
    <property type="molecule type" value="Genomic_DNA"/>
</dbReference>
<evidence type="ECO:0000256" key="1">
    <source>
        <dbReference type="SAM" id="MobiDB-lite"/>
    </source>
</evidence>
<proteinExistence type="predicted"/>
<feature type="region of interest" description="Disordered" evidence="1">
    <location>
        <begin position="1"/>
        <end position="39"/>
    </location>
</feature>
<accession>A0A0A0LTW6</accession>
<name>A0A0A0LTW6_CUCSA</name>
<reference evidence="2 3" key="3">
    <citation type="journal article" date="2010" name="BMC Genomics">
        <title>Transcriptome sequencing and comparative analysis of cucumber flowers with different sex types.</title>
        <authorList>
            <person name="Guo S."/>
            <person name="Zheng Y."/>
            <person name="Joung J.G."/>
            <person name="Liu S."/>
            <person name="Zhang Z."/>
            <person name="Crasta O.R."/>
            <person name="Sobral B.W."/>
            <person name="Xu Y."/>
            <person name="Huang S."/>
            <person name="Fei Z."/>
        </authorList>
    </citation>
    <scope>NUCLEOTIDE SEQUENCE [LARGE SCALE GENOMIC DNA]</scope>
    <source>
        <strain evidence="3">cv. 9930</strain>
    </source>
</reference>
<reference evidence="2 3" key="2">
    <citation type="journal article" date="2009" name="PLoS ONE">
        <title>An integrated genetic and cytogenetic map of the cucumber genome.</title>
        <authorList>
            <person name="Ren Y."/>
            <person name="Zhang Z."/>
            <person name="Liu J."/>
            <person name="Staub J.E."/>
            <person name="Han Y."/>
            <person name="Cheng Z."/>
            <person name="Li X."/>
            <person name="Lu J."/>
            <person name="Miao H."/>
            <person name="Kang H."/>
            <person name="Xie B."/>
            <person name="Gu X."/>
            <person name="Wang X."/>
            <person name="Du Y."/>
            <person name="Jin W."/>
            <person name="Huang S."/>
        </authorList>
    </citation>
    <scope>NUCLEOTIDE SEQUENCE [LARGE SCALE GENOMIC DNA]</scope>
    <source>
        <strain evidence="3">cv. 9930</strain>
    </source>
</reference>